<keyword evidence="3" id="KW-1185">Reference proteome</keyword>
<dbReference type="SUPFAM" id="SSF56219">
    <property type="entry name" value="DNase I-like"/>
    <property type="match status" value="1"/>
</dbReference>
<organism evidence="2 3">
    <name type="scientific">Artemisia annua</name>
    <name type="common">Sweet wormwood</name>
    <dbReference type="NCBI Taxonomy" id="35608"/>
    <lineage>
        <taxon>Eukaryota</taxon>
        <taxon>Viridiplantae</taxon>
        <taxon>Streptophyta</taxon>
        <taxon>Embryophyta</taxon>
        <taxon>Tracheophyta</taxon>
        <taxon>Spermatophyta</taxon>
        <taxon>Magnoliopsida</taxon>
        <taxon>eudicotyledons</taxon>
        <taxon>Gunneridae</taxon>
        <taxon>Pentapetalae</taxon>
        <taxon>asterids</taxon>
        <taxon>campanulids</taxon>
        <taxon>Asterales</taxon>
        <taxon>Asteraceae</taxon>
        <taxon>Asteroideae</taxon>
        <taxon>Anthemideae</taxon>
        <taxon>Artemisiinae</taxon>
        <taxon>Artemisia</taxon>
    </lineage>
</organism>
<feature type="compositionally biased region" description="Basic and acidic residues" evidence="1">
    <location>
        <begin position="284"/>
        <end position="293"/>
    </location>
</feature>
<dbReference type="Gene3D" id="3.60.10.10">
    <property type="entry name" value="Endonuclease/exonuclease/phosphatase"/>
    <property type="match status" value="1"/>
</dbReference>
<dbReference type="EMBL" id="PKPP01000961">
    <property type="protein sequence ID" value="PWA86978.1"/>
    <property type="molecule type" value="Genomic_DNA"/>
</dbReference>
<comment type="caution">
    <text evidence="2">The sequence shown here is derived from an EMBL/GenBank/DDBJ whole genome shotgun (WGS) entry which is preliminary data.</text>
</comment>
<feature type="compositionally biased region" description="Basic and acidic residues" evidence="1">
    <location>
        <begin position="308"/>
        <end position="317"/>
    </location>
</feature>
<dbReference type="AlphaFoldDB" id="A0A2U1PMJ3"/>
<reference evidence="2 3" key="1">
    <citation type="journal article" date="2018" name="Mol. Plant">
        <title>The genome of Artemisia annua provides insight into the evolution of Asteraceae family and artemisinin biosynthesis.</title>
        <authorList>
            <person name="Shen Q."/>
            <person name="Zhang L."/>
            <person name="Liao Z."/>
            <person name="Wang S."/>
            <person name="Yan T."/>
            <person name="Shi P."/>
            <person name="Liu M."/>
            <person name="Fu X."/>
            <person name="Pan Q."/>
            <person name="Wang Y."/>
            <person name="Lv Z."/>
            <person name="Lu X."/>
            <person name="Zhang F."/>
            <person name="Jiang W."/>
            <person name="Ma Y."/>
            <person name="Chen M."/>
            <person name="Hao X."/>
            <person name="Li L."/>
            <person name="Tang Y."/>
            <person name="Lv G."/>
            <person name="Zhou Y."/>
            <person name="Sun X."/>
            <person name="Brodelius P.E."/>
            <person name="Rose J.K.C."/>
            <person name="Tang K."/>
        </authorList>
    </citation>
    <scope>NUCLEOTIDE SEQUENCE [LARGE SCALE GENOMIC DNA]</scope>
    <source>
        <strain evidence="3">cv. Huhao1</strain>
        <tissue evidence="2">Leaf</tissue>
    </source>
</reference>
<keyword evidence="2" id="KW-0808">Transferase</keyword>
<evidence type="ECO:0000256" key="1">
    <source>
        <dbReference type="SAM" id="MobiDB-lite"/>
    </source>
</evidence>
<feature type="compositionally biased region" description="Polar residues" evidence="1">
    <location>
        <begin position="257"/>
        <end position="267"/>
    </location>
</feature>
<keyword evidence="2" id="KW-0695">RNA-directed DNA polymerase</keyword>
<accession>A0A2U1PMJ3</accession>
<name>A0A2U1PMJ3_ARTAN</name>
<dbReference type="GO" id="GO:0003964">
    <property type="term" value="F:RNA-directed DNA polymerase activity"/>
    <property type="evidence" value="ECO:0007669"/>
    <property type="project" value="UniProtKB-KW"/>
</dbReference>
<sequence length="527" mass="60082">MDSENIKAPEKTRLPRFTTTARPNFNSNNNYEFHKNKSYASVAQGVISTSEVRKKDVLNVKSVQLGECELIKVEDTSTVVLVKVKEIDTMSNMYHLCRNEGFADVKIHYVGGLWLWLQFTSVKSCSSFKSNDSLKKLWTCIKDVSPSFIVDERMIWIEISAYLYVLGDLALSKKWQTFLVDVTIHGETFQVQVKEIGAWSINIPNYTESNDSDDEYVSSNGIEAPNKALDEFIQQVVEEKEVVKTTTEEPKSEDNKPINNEDSTSQTGKEDVAFSIDHVEKEQRCTLEDKSSDEVTSDISKPPGFENFVKENKDCHHSSNTSRAGKCSTSFAKYSRKELKGFSFIDEMNRMIEVGGALGYNVKGCKKSLRHLINCIVQETKMSKLELFQLRSMWGNFKFDYACSMARGRSGGLVTMWDPNVFVKKRLWCGDNYVIVEGKWNNSIEDFYFINVYGPQHQPDKSNLWSFLRMFIQDHFGRVILFGDLNEVRSESERFGSIFSCGDASLFNSFIHSTGLIDLTMGGRNFT</sequence>
<proteinExistence type="predicted"/>
<dbReference type="Proteomes" id="UP000245207">
    <property type="component" value="Unassembled WGS sequence"/>
</dbReference>
<feature type="compositionally biased region" description="Basic and acidic residues" evidence="1">
    <location>
        <begin position="242"/>
        <end position="256"/>
    </location>
</feature>
<gene>
    <name evidence="2" type="ORF">CTI12_AA136630</name>
</gene>
<evidence type="ECO:0000313" key="3">
    <source>
        <dbReference type="Proteomes" id="UP000245207"/>
    </source>
</evidence>
<keyword evidence="2" id="KW-0548">Nucleotidyltransferase</keyword>
<protein>
    <submittedName>
        <fullName evidence="2">RNA-directed DNA polymerase, eukaryota</fullName>
    </submittedName>
</protein>
<feature type="region of interest" description="Disordered" evidence="1">
    <location>
        <begin position="242"/>
        <end position="269"/>
    </location>
</feature>
<feature type="region of interest" description="Disordered" evidence="1">
    <location>
        <begin position="284"/>
        <end position="326"/>
    </location>
</feature>
<dbReference type="STRING" id="35608.A0A2U1PMJ3"/>
<evidence type="ECO:0000313" key="2">
    <source>
        <dbReference type="EMBL" id="PWA86978.1"/>
    </source>
</evidence>
<dbReference type="InterPro" id="IPR036691">
    <property type="entry name" value="Endo/exonu/phosph_ase_sf"/>
</dbReference>